<dbReference type="Proteomes" id="UP000199391">
    <property type="component" value="Unassembled WGS sequence"/>
</dbReference>
<organism evidence="2 3">
    <name type="scientific">Pseudoduganella namucuonensis</name>
    <dbReference type="NCBI Taxonomy" id="1035707"/>
    <lineage>
        <taxon>Bacteria</taxon>
        <taxon>Pseudomonadati</taxon>
        <taxon>Pseudomonadota</taxon>
        <taxon>Betaproteobacteria</taxon>
        <taxon>Burkholderiales</taxon>
        <taxon>Oxalobacteraceae</taxon>
        <taxon>Telluria group</taxon>
        <taxon>Pseudoduganella</taxon>
    </lineage>
</organism>
<protein>
    <recommendedName>
        <fullName evidence="1">Pvc16 N-terminal domain-containing protein</fullName>
    </recommendedName>
</protein>
<keyword evidence="3" id="KW-1185">Reference proteome</keyword>
<name>A0A1I7HF61_9BURK</name>
<dbReference type="AlphaFoldDB" id="A0A1I7HF61"/>
<evidence type="ECO:0000313" key="3">
    <source>
        <dbReference type="Proteomes" id="UP000199391"/>
    </source>
</evidence>
<dbReference type="EMBL" id="FPBO01000005">
    <property type="protein sequence ID" value="SFU59367.1"/>
    <property type="molecule type" value="Genomic_DNA"/>
</dbReference>
<sequence length="209" mass="23167">MKWPNHMSGYAGIAAVGKSLERLLTMAFNERQPVPTKVTRAVLIKTDDLKSSNVPTAIGPYALSLLLYRVDFNKTMRAAWSAVGSVDGQGHLPLDLHFLLTPWADNAEHEHMILGRAMQALDYTPILSGPLLYQPSLPYPDEPESAPTESVQVVMEEISTEALMRTFDSLPTDYRLSVPYVARVVRIDSRESRPVPPVTDAQIPLRVTA</sequence>
<dbReference type="Pfam" id="PF14065">
    <property type="entry name" value="Pvc16_N"/>
    <property type="match status" value="1"/>
</dbReference>
<reference evidence="3" key="1">
    <citation type="submission" date="2016-10" db="EMBL/GenBank/DDBJ databases">
        <authorList>
            <person name="Varghese N."/>
            <person name="Submissions S."/>
        </authorList>
    </citation>
    <scope>NUCLEOTIDE SEQUENCE [LARGE SCALE GENOMIC DNA]</scope>
    <source>
        <strain evidence="3">CGMCC 1.11014</strain>
    </source>
</reference>
<dbReference type="InterPro" id="IPR025351">
    <property type="entry name" value="Pvc16_N"/>
</dbReference>
<accession>A0A1I7HF61</accession>
<evidence type="ECO:0000313" key="2">
    <source>
        <dbReference type="EMBL" id="SFU59367.1"/>
    </source>
</evidence>
<gene>
    <name evidence="2" type="ORF">SAMN05216552_1005228</name>
</gene>
<proteinExistence type="predicted"/>
<evidence type="ECO:0000259" key="1">
    <source>
        <dbReference type="Pfam" id="PF14065"/>
    </source>
</evidence>
<dbReference type="STRING" id="1035707.SAMN05216552_1005228"/>
<feature type="domain" description="Pvc16 N-terminal" evidence="1">
    <location>
        <begin position="16"/>
        <end position="198"/>
    </location>
</feature>